<comment type="caution">
    <text evidence="3">The sequence shown here is derived from an EMBL/GenBank/DDBJ whole genome shotgun (WGS) entry which is preliminary data.</text>
</comment>
<dbReference type="Proteomes" id="UP001589716">
    <property type="component" value="Unassembled WGS sequence"/>
</dbReference>
<evidence type="ECO:0000313" key="3">
    <source>
        <dbReference type="EMBL" id="MFB9554300.1"/>
    </source>
</evidence>
<keyword evidence="2" id="KW-0732">Signal</keyword>
<reference evidence="3 4" key="1">
    <citation type="submission" date="2024-09" db="EMBL/GenBank/DDBJ databases">
        <authorList>
            <person name="Sun Q."/>
            <person name="Mori K."/>
        </authorList>
    </citation>
    <scope>NUCLEOTIDE SEQUENCE [LARGE SCALE GENOMIC DNA]</scope>
    <source>
        <strain evidence="3 4">JCM 4414</strain>
    </source>
</reference>
<dbReference type="EMBL" id="JBHMCT010000007">
    <property type="protein sequence ID" value="MFB9554300.1"/>
    <property type="molecule type" value="Genomic_DNA"/>
</dbReference>
<protein>
    <submittedName>
        <fullName evidence="3">DUF6344 domain-containing protein</fullName>
    </submittedName>
</protein>
<gene>
    <name evidence="3" type="ORF">ACFFTP_08860</name>
</gene>
<feature type="compositionally biased region" description="Low complexity" evidence="1">
    <location>
        <begin position="44"/>
        <end position="59"/>
    </location>
</feature>
<sequence length="144" mass="14431">MATAKVKQFWTALVSVLFALLASLGLASPATAAQRTALQQGEEPATTPATAATTTPARALASVPAPRPAPQWHAARGRALPPTIKQRIRAEAHGSSPSVRHLRADAPAVTDRDGTFDLTGAALAAPAAASGAAPAPVAPAVHAA</sequence>
<evidence type="ECO:0000256" key="2">
    <source>
        <dbReference type="SAM" id="SignalP"/>
    </source>
</evidence>
<feature type="signal peptide" evidence="2">
    <location>
        <begin position="1"/>
        <end position="32"/>
    </location>
</feature>
<organism evidence="3 4">
    <name type="scientific">Streptomyces roseoviridis</name>
    <dbReference type="NCBI Taxonomy" id="67361"/>
    <lineage>
        <taxon>Bacteria</taxon>
        <taxon>Bacillati</taxon>
        <taxon>Actinomycetota</taxon>
        <taxon>Actinomycetes</taxon>
        <taxon>Kitasatosporales</taxon>
        <taxon>Streptomycetaceae</taxon>
        <taxon>Streptomyces</taxon>
    </lineage>
</organism>
<proteinExistence type="predicted"/>
<accession>A0ABV5QLC4</accession>
<feature type="region of interest" description="Disordered" evidence="1">
    <location>
        <begin position="35"/>
        <end position="82"/>
    </location>
</feature>
<feature type="chain" id="PRO_5046319299" evidence="2">
    <location>
        <begin position="33"/>
        <end position="144"/>
    </location>
</feature>
<name>A0ABV5QLC4_9ACTN</name>
<dbReference type="RefSeq" id="WP_345486912.1">
    <property type="nucleotide sequence ID" value="NZ_BAAAWU010000001.1"/>
</dbReference>
<evidence type="ECO:0000313" key="4">
    <source>
        <dbReference type="Proteomes" id="UP001589716"/>
    </source>
</evidence>
<keyword evidence="4" id="KW-1185">Reference proteome</keyword>
<evidence type="ECO:0000256" key="1">
    <source>
        <dbReference type="SAM" id="MobiDB-lite"/>
    </source>
</evidence>
<dbReference type="InterPro" id="IPR045925">
    <property type="entry name" value="DUF6344"/>
</dbReference>
<dbReference type="Pfam" id="PF19871">
    <property type="entry name" value="DUF6344"/>
    <property type="match status" value="1"/>
</dbReference>